<protein>
    <submittedName>
        <fullName evidence="1">Uncharacterized protein</fullName>
    </submittedName>
</protein>
<dbReference type="EMBL" id="GGEC01092981">
    <property type="protein sequence ID" value="MBX73465.1"/>
    <property type="molecule type" value="Transcribed_RNA"/>
</dbReference>
<name>A0A2P2R2I5_RHIMU</name>
<dbReference type="AlphaFoldDB" id="A0A2P2R2I5"/>
<sequence length="54" mass="6413">MSPASVLKWGWRQATHGWLYCIVCTKWVSLKSFCKLKWYEANLLTWPINLVQVK</sequence>
<proteinExistence type="predicted"/>
<evidence type="ECO:0000313" key="1">
    <source>
        <dbReference type="EMBL" id="MBX73465.1"/>
    </source>
</evidence>
<reference evidence="1" key="1">
    <citation type="submission" date="2018-02" db="EMBL/GenBank/DDBJ databases">
        <title>Rhizophora mucronata_Transcriptome.</title>
        <authorList>
            <person name="Meera S.P."/>
            <person name="Sreeshan A."/>
            <person name="Augustine A."/>
        </authorList>
    </citation>
    <scope>NUCLEOTIDE SEQUENCE</scope>
    <source>
        <tissue evidence="1">Leaf</tissue>
    </source>
</reference>
<accession>A0A2P2R2I5</accession>
<organism evidence="1">
    <name type="scientific">Rhizophora mucronata</name>
    <name type="common">Asiatic mangrove</name>
    <dbReference type="NCBI Taxonomy" id="61149"/>
    <lineage>
        <taxon>Eukaryota</taxon>
        <taxon>Viridiplantae</taxon>
        <taxon>Streptophyta</taxon>
        <taxon>Embryophyta</taxon>
        <taxon>Tracheophyta</taxon>
        <taxon>Spermatophyta</taxon>
        <taxon>Magnoliopsida</taxon>
        <taxon>eudicotyledons</taxon>
        <taxon>Gunneridae</taxon>
        <taxon>Pentapetalae</taxon>
        <taxon>rosids</taxon>
        <taxon>fabids</taxon>
        <taxon>Malpighiales</taxon>
        <taxon>Rhizophoraceae</taxon>
        <taxon>Rhizophora</taxon>
    </lineage>
</organism>